<evidence type="ECO:0000259" key="5">
    <source>
        <dbReference type="PROSITE" id="PS50835"/>
    </source>
</evidence>
<dbReference type="Gene3D" id="2.60.40.10">
    <property type="entry name" value="Immunoglobulins"/>
    <property type="match status" value="2"/>
</dbReference>
<dbReference type="Bgee" id="ENSACLG00000015589">
    <property type="expression patterns" value="Expressed in spleen and 3 other cell types or tissues"/>
</dbReference>
<feature type="domain" description="Ig-like" evidence="5">
    <location>
        <begin position="22"/>
        <end position="94"/>
    </location>
</feature>
<dbReference type="SMART" id="SM00409">
    <property type="entry name" value="IG"/>
    <property type="match status" value="2"/>
</dbReference>
<feature type="chain" id="PRO_5044272947" description="Ig-like domain-containing protein" evidence="4">
    <location>
        <begin position="20"/>
        <end position="400"/>
    </location>
</feature>
<dbReference type="Pfam" id="PF13895">
    <property type="entry name" value="Ig_2"/>
    <property type="match status" value="1"/>
</dbReference>
<dbReference type="InterPro" id="IPR003599">
    <property type="entry name" value="Ig_sub"/>
</dbReference>
<reference evidence="6 7" key="1">
    <citation type="submission" date="2018-05" db="EMBL/GenBank/DDBJ databases">
        <authorList>
            <person name="Datahose"/>
        </authorList>
    </citation>
    <scope>NUCLEOTIDE SEQUENCE</scope>
</reference>
<sequence length="400" mass="44528">MDKLISLFVFSALSQIVVSHVPTETSFRANIELVSGHSRIFSGERAHLRCSIPDVHRSNWTYLWFRGSEELSQTGGELKLWNSKVQESGKYYCQGIRNTKVGKIRTQQSVPVELKVDGGWAILQVPRHPQLVGSTLEVTCRVRGNPRLEDIILYKDGVEVMRQNGHEPDFYLTNLSLEDLGVYSCRASWDVRRQTHSVISAGAHVQILEVLSQPILEIIPNYDTQLKRMKLICHVQYNAPAPAPPIDFYFYKNNRRLGAATSDNYNVVKQTPGLYSCKARVPQLGLSKSSEPKNFGQIREPEKMPPLHPGQRPVFRLASATDDFPPAAASLPTSPNLSSHQPIQFTPEKSTPSQAPPLTSQAVPTTLLTTDQDFDSATTQDQANPFEESGDMSGDSADSL</sequence>
<keyword evidence="1 4" id="KW-0732">Signal</keyword>
<dbReference type="GeneTree" id="ENSGT01050000244808"/>
<reference evidence="6" key="4">
    <citation type="submission" date="2025-09" db="UniProtKB">
        <authorList>
            <consortium name="Ensembl"/>
        </authorList>
    </citation>
    <scope>IDENTIFICATION</scope>
</reference>
<dbReference type="AlphaFoldDB" id="A0A3P8Q143"/>
<evidence type="ECO:0000256" key="2">
    <source>
        <dbReference type="ARBA" id="ARBA00023157"/>
    </source>
</evidence>
<feature type="signal peptide" evidence="4">
    <location>
        <begin position="1"/>
        <end position="19"/>
    </location>
</feature>
<dbReference type="InterPro" id="IPR050488">
    <property type="entry name" value="Ig_Fc_receptor"/>
</dbReference>
<dbReference type="RefSeq" id="XP_026048076.1">
    <property type="nucleotide sequence ID" value="XM_026192291.1"/>
</dbReference>
<evidence type="ECO:0000256" key="1">
    <source>
        <dbReference type="ARBA" id="ARBA00022729"/>
    </source>
</evidence>
<keyword evidence="2" id="KW-1015">Disulfide bond</keyword>
<dbReference type="InterPro" id="IPR036179">
    <property type="entry name" value="Ig-like_dom_sf"/>
</dbReference>
<dbReference type="GO" id="GO:0007166">
    <property type="term" value="P:cell surface receptor signaling pathway"/>
    <property type="evidence" value="ECO:0007669"/>
    <property type="project" value="TreeGrafter"/>
</dbReference>
<dbReference type="GeneID" id="113036157"/>
<feature type="region of interest" description="Disordered" evidence="3">
    <location>
        <begin position="286"/>
        <end position="400"/>
    </location>
</feature>
<dbReference type="GO" id="GO:0009897">
    <property type="term" value="C:external side of plasma membrane"/>
    <property type="evidence" value="ECO:0007669"/>
    <property type="project" value="TreeGrafter"/>
</dbReference>
<dbReference type="Proteomes" id="UP000265100">
    <property type="component" value="Chromosome 14"/>
</dbReference>
<reference evidence="7" key="2">
    <citation type="submission" date="2023-03" db="EMBL/GenBank/DDBJ databases">
        <authorList>
            <consortium name="Wellcome Sanger Institute Data Sharing"/>
        </authorList>
    </citation>
    <scope>NUCLEOTIDE SEQUENCE [LARGE SCALE GENOMIC DNA]</scope>
</reference>
<organism evidence="6 7">
    <name type="scientific">Astatotilapia calliptera</name>
    <name type="common">Eastern happy</name>
    <name type="synonym">Chromis callipterus</name>
    <dbReference type="NCBI Taxonomy" id="8154"/>
    <lineage>
        <taxon>Eukaryota</taxon>
        <taxon>Metazoa</taxon>
        <taxon>Chordata</taxon>
        <taxon>Craniata</taxon>
        <taxon>Vertebrata</taxon>
        <taxon>Euteleostomi</taxon>
        <taxon>Actinopterygii</taxon>
        <taxon>Neopterygii</taxon>
        <taxon>Teleostei</taxon>
        <taxon>Neoteleostei</taxon>
        <taxon>Acanthomorphata</taxon>
        <taxon>Ovalentaria</taxon>
        <taxon>Cichlomorphae</taxon>
        <taxon>Cichliformes</taxon>
        <taxon>Cichlidae</taxon>
        <taxon>African cichlids</taxon>
        <taxon>Pseudocrenilabrinae</taxon>
        <taxon>Haplochromini</taxon>
        <taxon>Astatotilapia</taxon>
    </lineage>
</organism>
<dbReference type="PANTHER" id="PTHR11481">
    <property type="entry name" value="IMMUNOGLOBULIN FC RECEPTOR"/>
    <property type="match status" value="1"/>
</dbReference>
<evidence type="ECO:0000313" key="7">
    <source>
        <dbReference type="Proteomes" id="UP000265100"/>
    </source>
</evidence>
<accession>A0A3P8Q143</accession>
<feature type="compositionally biased region" description="Polar residues" evidence="3">
    <location>
        <begin position="331"/>
        <end position="383"/>
    </location>
</feature>
<protein>
    <recommendedName>
        <fullName evidence="5">Ig-like domain-containing protein</fullName>
    </recommendedName>
</protein>
<dbReference type="InterPro" id="IPR007110">
    <property type="entry name" value="Ig-like_dom"/>
</dbReference>
<dbReference type="PROSITE" id="PS50835">
    <property type="entry name" value="IG_LIKE"/>
    <property type="match status" value="2"/>
</dbReference>
<dbReference type="Ensembl" id="ENSACLT00000023548.2">
    <property type="protein sequence ID" value="ENSACLP00000023002.2"/>
    <property type="gene ID" value="ENSACLG00000015589.2"/>
</dbReference>
<feature type="domain" description="Ig-like" evidence="5">
    <location>
        <begin position="133"/>
        <end position="200"/>
    </location>
</feature>
<dbReference type="GO" id="GO:0004888">
    <property type="term" value="F:transmembrane signaling receptor activity"/>
    <property type="evidence" value="ECO:0007669"/>
    <property type="project" value="TreeGrafter"/>
</dbReference>
<evidence type="ECO:0000256" key="3">
    <source>
        <dbReference type="SAM" id="MobiDB-lite"/>
    </source>
</evidence>
<dbReference type="SUPFAM" id="SSF48726">
    <property type="entry name" value="Immunoglobulin"/>
    <property type="match status" value="1"/>
</dbReference>
<reference evidence="6" key="3">
    <citation type="submission" date="2025-08" db="UniProtKB">
        <authorList>
            <consortium name="Ensembl"/>
        </authorList>
    </citation>
    <scope>IDENTIFICATION</scope>
</reference>
<keyword evidence="7" id="KW-1185">Reference proteome</keyword>
<dbReference type="PANTHER" id="PTHR11481:SF64">
    <property type="entry name" value="FC RECEPTOR-LIKE PROTEIN 4"/>
    <property type="match status" value="1"/>
</dbReference>
<proteinExistence type="predicted"/>
<name>A0A3P8Q143_ASTCA</name>
<evidence type="ECO:0000256" key="4">
    <source>
        <dbReference type="SAM" id="SignalP"/>
    </source>
</evidence>
<dbReference type="GO" id="GO:0006955">
    <property type="term" value="P:immune response"/>
    <property type="evidence" value="ECO:0007669"/>
    <property type="project" value="TreeGrafter"/>
</dbReference>
<dbReference type="OMA" id="VWFHILF"/>
<evidence type="ECO:0000313" key="6">
    <source>
        <dbReference type="Ensembl" id="ENSACLP00000023002.2"/>
    </source>
</evidence>
<dbReference type="InterPro" id="IPR013783">
    <property type="entry name" value="Ig-like_fold"/>
</dbReference>